<dbReference type="GO" id="GO:0008270">
    <property type="term" value="F:zinc ion binding"/>
    <property type="evidence" value="ECO:0007669"/>
    <property type="project" value="UniProtKB-KW"/>
</dbReference>
<dbReference type="Pfam" id="PF07767">
    <property type="entry name" value="Nop53"/>
    <property type="match status" value="1"/>
</dbReference>
<feature type="compositionally biased region" description="Basic and acidic residues" evidence="10">
    <location>
        <begin position="354"/>
        <end position="363"/>
    </location>
</feature>
<feature type="compositionally biased region" description="Basic and acidic residues" evidence="10">
    <location>
        <begin position="299"/>
        <end position="330"/>
    </location>
</feature>
<proteinExistence type="inferred from homology"/>
<evidence type="ECO:0000256" key="7">
    <source>
        <dbReference type="ARBA" id="ARBA00022771"/>
    </source>
</evidence>
<feature type="compositionally biased region" description="Low complexity" evidence="10">
    <location>
        <begin position="478"/>
        <end position="499"/>
    </location>
</feature>
<keyword evidence="14" id="KW-1185">Reference proteome</keyword>
<evidence type="ECO:0000256" key="10">
    <source>
        <dbReference type="SAM" id="MobiDB-lite"/>
    </source>
</evidence>
<feature type="compositionally biased region" description="Low complexity" evidence="10">
    <location>
        <begin position="727"/>
        <end position="739"/>
    </location>
</feature>
<feature type="region of interest" description="Disordered" evidence="10">
    <location>
        <begin position="226"/>
        <end position="372"/>
    </location>
</feature>
<feature type="compositionally biased region" description="Basic and acidic residues" evidence="10">
    <location>
        <begin position="250"/>
        <end position="261"/>
    </location>
</feature>
<dbReference type="SMART" id="SM00744">
    <property type="entry name" value="RINGv"/>
    <property type="match status" value="1"/>
</dbReference>
<dbReference type="SUPFAM" id="SSF57850">
    <property type="entry name" value="RING/U-box"/>
    <property type="match status" value="1"/>
</dbReference>
<name>A0A261Y050_9FUNG</name>
<feature type="region of interest" description="Disordered" evidence="10">
    <location>
        <begin position="468"/>
        <end position="504"/>
    </location>
</feature>
<dbReference type="Gene3D" id="3.30.40.10">
    <property type="entry name" value="Zinc/RING finger domain, C3HC4 (zinc finger)"/>
    <property type="match status" value="1"/>
</dbReference>
<dbReference type="InterPro" id="IPR013083">
    <property type="entry name" value="Znf_RING/FYVE/PHD"/>
</dbReference>
<dbReference type="Proteomes" id="UP000242875">
    <property type="component" value="Unassembled WGS sequence"/>
</dbReference>
<dbReference type="PANTHER" id="PTHR14211:SF7">
    <property type="entry name" value="RIBOSOME BIOGENESIS PROTEIN NOP53"/>
    <property type="match status" value="1"/>
</dbReference>
<dbReference type="AlphaFoldDB" id="A0A261Y050"/>
<gene>
    <name evidence="13" type="ORF">BZG36_03236</name>
</gene>
<evidence type="ECO:0000256" key="1">
    <source>
        <dbReference type="ARBA" id="ARBA00004604"/>
    </source>
</evidence>
<dbReference type="GO" id="GO:0008097">
    <property type="term" value="F:5S rRNA binding"/>
    <property type="evidence" value="ECO:0007669"/>
    <property type="project" value="TreeGrafter"/>
</dbReference>
<evidence type="ECO:0000256" key="3">
    <source>
        <dbReference type="ARBA" id="ARBA00008838"/>
    </source>
</evidence>
<dbReference type="InterPro" id="IPR011016">
    <property type="entry name" value="Znf_RING-CH"/>
</dbReference>
<dbReference type="PANTHER" id="PTHR14211">
    <property type="entry name" value="GLIOMA SUPPRESSOR CANDIDATE REGION GENE 2"/>
    <property type="match status" value="1"/>
</dbReference>
<feature type="compositionally biased region" description="Acidic residues" evidence="10">
    <location>
        <begin position="262"/>
        <end position="279"/>
    </location>
</feature>
<feature type="transmembrane region" description="Helical" evidence="11">
    <location>
        <begin position="781"/>
        <end position="805"/>
    </location>
</feature>
<feature type="region of interest" description="Disordered" evidence="10">
    <location>
        <begin position="719"/>
        <end position="764"/>
    </location>
</feature>
<evidence type="ECO:0000313" key="13">
    <source>
        <dbReference type="EMBL" id="OZJ03971.1"/>
    </source>
</evidence>
<evidence type="ECO:0000256" key="9">
    <source>
        <dbReference type="ARBA" id="ARBA00023242"/>
    </source>
</evidence>
<evidence type="ECO:0000256" key="4">
    <source>
        <dbReference type="ARBA" id="ARBA00018339"/>
    </source>
</evidence>
<dbReference type="GO" id="GO:0000027">
    <property type="term" value="P:ribosomal large subunit assembly"/>
    <property type="evidence" value="ECO:0007669"/>
    <property type="project" value="TreeGrafter"/>
</dbReference>
<dbReference type="GO" id="GO:0005730">
    <property type="term" value="C:nucleolus"/>
    <property type="evidence" value="ECO:0007669"/>
    <property type="project" value="UniProtKB-SubCell"/>
</dbReference>
<dbReference type="Pfam" id="PF12906">
    <property type="entry name" value="RINGv"/>
    <property type="match status" value="1"/>
</dbReference>
<keyword evidence="5" id="KW-0690">Ribosome biogenesis</keyword>
<evidence type="ECO:0000313" key="14">
    <source>
        <dbReference type="Proteomes" id="UP000242875"/>
    </source>
</evidence>
<keyword evidence="7" id="KW-0863">Zinc-finger</keyword>
<dbReference type="GO" id="GO:0006364">
    <property type="term" value="P:rRNA processing"/>
    <property type="evidence" value="ECO:0007669"/>
    <property type="project" value="TreeGrafter"/>
</dbReference>
<keyword evidence="11" id="KW-1133">Transmembrane helix</keyword>
<keyword evidence="11" id="KW-0472">Membrane</keyword>
<evidence type="ECO:0000256" key="5">
    <source>
        <dbReference type="ARBA" id="ARBA00022517"/>
    </source>
</evidence>
<comment type="subcellular location">
    <subcellularLocation>
        <location evidence="1">Nucleus</location>
        <location evidence="1">Nucleolus</location>
    </subcellularLocation>
    <subcellularLocation>
        <location evidence="2">Nucleus</location>
        <location evidence="2">Nucleoplasm</location>
    </subcellularLocation>
</comment>
<keyword evidence="8" id="KW-0862">Zinc</keyword>
<keyword evidence="6" id="KW-0479">Metal-binding</keyword>
<feature type="compositionally biased region" description="Basic and acidic residues" evidence="10">
    <location>
        <begin position="13"/>
        <end position="26"/>
    </location>
</feature>
<feature type="region of interest" description="Disordered" evidence="10">
    <location>
        <begin position="1"/>
        <end position="69"/>
    </location>
</feature>
<dbReference type="GO" id="GO:0005654">
    <property type="term" value="C:nucleoplasm"/>
    <property type="evidence" value="ECO:0007669"/>
    <property type="project" value="UniProtKB-SubCell"/>
</dbReference>
<evidence type="ECO:0000256" key="8">
    <source>
        <dbReference type="ARBA" id="ARBA00022833"/>
    </source>
</evidence>
<evidence type="ECO:0000256" key="2">
    <source>
        <dbReference type="ARBA" id="ARBA00004642"/>
    </source>
</evidence>
<evidence type="ECO:0000259" key="12">
    <source>
        <dbReference type="PROSITE" id="PS51292"/>
    </source>
</evidence>
<feature type="compositionally biased region" description="Polar residues" evidence="10">
    <location>
        <begin position="280"/>
        <end position="289"/>
    </location>
</feature>
<sequence>MVRNKAEGQSGHSTEKHSTFAKEKVKAQPSRKGKKEWRKNVDINDVEGGLEEKREEAKAGGPIETRPNETLFVLDTTGQTTKKPKKSNLLRVEQILAQRSAIPAIASKSASLASTSTEKGKISKWTKQQITDMANKATIPKSKRKLKADLKKAGSYDVWDDAQEDMNINEIAEGADFLPLPKAKQKKVPKTLKEKPAPLIYKPAVNIPAPGASYNPTMEEHQKLLRKAHEDEVRKEEMKQRVLDQLAYPEHLDALEDIKVDDGEEQEEDEEKDETEEADGTQTGNAQNGENKKKTKTQRNKEARQEAEAQARLARQKEKELQKSIAKAKDVQAALEEEERKKAEKLEKKRKRKAEKEVEEGGRLSKHRLKKAPLEVQLQDELSESLRGLKPEGNLFKDRFSSLQERNIIEARVPVSKKRRYKLKEVEKAKKFQTRELASMSHIAAFYTEEQSPSTVSRNEVATEDTAHEATITTTPPALSSALDAASRQPITSPHSHSPTPVPLSEDERKCWICFGEEEDSEGRWVRPCQCSLISHEECLLNWISENQKGVPFKKVRCPQCKMVYRVKEHTSWSLWFMSKVDTASNALVPYLTVLGLTCSVLVTGTTYGAYSVLTVCGSEHGEALLGSAHPWSWRVWIGLPLIPGILIASRLDILDSFMPLVPLLVVGNENMHVQWPLEPRVTICILPWLRLFYKGLYSHTYRLVARAASRNLLGTSAERRGRLSRSASTSSAPTAQTAPPTPGANAIPASGGQGDAPSGEQPFDEAQTIFNTPRPIGRTIVGALLIPAVCSVMGSLLSAISPLYRRTFANDPFHRNVFGGCIFIVCKDIAAVAYKWQKVQQRRSRSVRDYVDFVHELKEGEDDESSNGDEAVPANDEGFGGFARNMGLGGLQVEVEVFGP</sequence>
<accession>A0A261Y050</accession>
<dbReference type="EMBL" id="MVBO01000060">
    <property type="protein sequence ID" value="OZJ03971.1"/>
    <property type="molecule type" value="Genomic_DNA"/>
</dbReference>
<protein>
    <recommendedName>
        <fullName evidence="4">Ribosome biogenesis protein NOP53</fullName>
    </recommendedName>
</protein>
<feature type="compositionally biased region" description="Basic and acidic residues" evidence="10">
    <location>
        <begin position="226"/>
        <end position="242"/>
    </location>
</feature>
<comment type="similarity">
    <text evidence="3">Belongs to the NOP53 family.</text>
</comment>
<feature type="compositionally biased region" description="Basic and acidic residues" evidence="10">
    <location>
        <begin position="338"/>
        <end position="347"/>
    </location>
</feature>
<keyword evidence="9" id="KW-0539">Nucleus</keyword>
<evidence type="ECO:0000256" key="11">
    <source>
        <dbReference type="SAM" id="Phobius"/>
    </source>
</evidence>
<reference evidence="13 14" key="1">
    <citation type="journal article" date="2017" name="Mycologia">
        <title>Bifiguratus adelaidae, gen. et sp. nov., a new member of Mucoromycotina in endophytic and soil-dwelling habitats.</title>
        <authorList>
            <person name="Torres-Cruz T.J."/>
            <person name="Billingsley Tobias T.L."/>
            <person name="Almatruk M."/>
            <person name="Hesse C."/>
            <person name="Kuske C.R."/>
            <person name="Desiro A."/>
            <person name="Benucci G.M."/>
            <person name="Bonito G."/>
            <person name="Stajich J.E."/>
            <person name="Dunlap C."/>
            <person name="Arnold A.E."/>
            <person name="Porras-Alfaro A."/>
        </authorList>
    </citation>
    <scope>NUCLEOTIDE SEQUENCE [LARGE SCALE GENOMIC DNA]</scope>
    <source>
        <strain evidence="13 14">AZ0501</strain>
    </source>
</reference>
<feature type="domain" description="RING-CH-type" evidence="12">
    <location>
        <begin position="503"/>
        <end position="568"/>
    </location>
</feature>
<dbReference type="OrthoDB" id="5817083at2759"/>
<dbReference type="InterPro" id="IPR011687">
    <property type="entry name" value="Nop53/GLTSCR2"/>
</dbReference>
<evidence type="ECO:0000256" key="6">
    <source>
        <dbReference type="ARBA" id="ARBA00022723"/>
    </source>
</evidence>
<comment type="caution">
    <text evidence="13">The sequence shown here is derived from an EMBL/GenBank/DDBJ whole genome shotgun (WGS) entry which is preliminary data.</text>
</comment>
<dbReference type="PROSITE" id="PS51292">
    <property type="entry name" value="ZF_RING_CH"/>
    <property type="match status" value="1"/>
</dbReference>
<organism evidence="13 14">
    <name type="scientific">Bifiguratus adelaidae</name>
    <dbReference type="NCBI Taxonomy" id="1938954"/>
    <lineage>
        <taxon>Eukaryota</taxon>
        <taxon>Fungi</taxon>
        <taxon>Fungi incertae sedis</taxon>
        <taxon>Mucoromycota</taxon>
        <taxon>Mucoromycotina</taxon>
        <taxon>Endogonomycetes</taxon>
        <taxon>Endogonales</taxon>
        <taxon>Endogonales incertae sedis</taxon>
        <taxon>Bifiguratus</taxon>
    </lineage>
</organism>
<keyword evidence="11" id="KW-0812">Transmembrane</keyword>